<dbReference type="Proteomes" id="UP000597507">
    <property type="component" value="Unassembled WGS sequence"/>
</dbReference>
<reference evidence="2 3" key="1">
    <citation type="journal article" date="2014" name="Int. J. Syst. Evol. Microbiol.">
        <title>Complete genome sequence of Corynebacterium casei LMG S-19264T (=DSM 44701T), isolated from a smear-ripened cheese.</title>
        <authorList>
            <consortium name="US DOE Joint Genome Institute (JGI-PGF)"/>
            <person name="Walter F."/>
            <person name="Albersmeier A."/>
            <person name="Kalinowski J."/>
            <person name="Ruckert C."/>
        </authorList>
    </citation>
    <scope>NUCLEOTIDE SEQUENCE [LARGE SCALE GENOMIC DNA]</scope>
    <source>
        <strain evidence="2 3">CGMCC 1.16330</strain>
    </source>
</reference>
<dbReference type="EMBL" id="BMKS01000003">
    <property type="protein sequence ID" value="GGG26959.1"/>
    <property type="molecule type" value="Genomic_DNA"/>
</dbReference>
<organism evidence="2 3">
    <name type="scientific">Caldovatus sediminis</name>
    <dbReference type="NCBI Taxonomy" id="2041189"/>
    <lineage>
        <taxon>Bacteria</taxon>
        <taxon>Pseudomonadati</taxon>
        <taxon>Pseudomonadota</taxon>
        <taxon>Alphaproteobacteria</taxon>
        <taxon>Acetobacterales</taxon>
        <taxon>Roseomonadaceae</taxon>
        <taxon>Caldovatus</taxon>
    </lineage>
</organism>
<proteinExistence type="predicted"/>
<evidence type="ECO:0000313" key="2">
    <source>
        <dbReference type="EMBL" id="GGG26959.1"/>
    </source>
</evidence>
<feature type="compositionally biased region" description="Basic and acidic residues" evidence="1">
    <location>
        <begin position="80"/>
        <end position="92"/>
    </location>
</feature>
<feature type="region of interest" description="Disordered" evidence="1">
    <location>
        <begin position="39"/>
        <end position="92"/>
    </location>
</feature>
<sequence length="92" mass="9787">MASNSGQATYATLRARFRTRTKIGPGPWFGQVARDRSRTLAGPVRPSGAVVREDRPGCGRPTAGWSTAPIAPSAQGLVASRRDGHRTEVAGW</sequence>
<accession>A0A8J3EBH8</accession>
<keyword evidence="3" id="KW-1185">Reference proteome</keyword>
<name>A0A8J3EBH8_9PROT</name>
<dbReference type="AlphaFoldDB" id="A0A8J3EBH8"/>
<evidence type="ECO:0000313" key="3">
    <source>
        <dbReference type="Proteomes" id="UP000597507"/>
    </source>
</evidence>
<protein>
    <submittedName>
        <fullName evidence="2">Uncharacterized protein</fullName>
    </submittedName>
</protein>
<gene>
    <name evidence="2" type="ORF">GCM10010964_13580</name>
</gene>
<evidence type="ECO:0000256" key="1">
    <source>
        <dbReference type="SAM" id="MobiDB-lite"/>
    </source>
</evidence>
<comment type="caution">
    <text evidence="2">The sequence shown here is derived from an EMBL/GenBank/DDBJ whole genome shotgun (WGS) entry which is preliminary data.</text>
</comment>